<comment type="similarity">
    <text evidence="3">Belongs to the DsrH/TusB family.</text>
</comment>
<comment type="caution">
    <text evidence="5">The sequence shown here is derived from an EMBL/GenBank/DDBJ whole genome shotgun (WGS) entry which is preliminary data.</text>
</comment>
<protein>
    <recommendedName>
        <fullName evidence="3">Protein TusB</fullName>
    </recommendedName>
    <alternativeName>
        <fullName evidence="3">tRNA 2-thiouridine synthesizing protein B</fullName>
    </alternativeName>
</protein>
<dbReference type="EMBL" id="JACYNN010000027">
    <property type="protein sequence ID" value="MBD8108919.1"/>
    <property type="molecule type" value="Genomic_DNA"/>
</dbReference>
<dbReference type="STRING" id="1219360.GCA_001571305_03469"/>
<dbReference type="Pfam" id="PF04077">
    <property type="entry name" value="DsrH"/>
    <property type="match status" value="1"/>
</dbReference>
<gene>
    <name evidence="3 4" type="primary">tusB</name>
    <name evidence="5" type="ORF">EpCFBP13511_11560</name>
    <name evidence="4" type="ORF">IFT93_21335</name>
</gene>
<comment type="subunit">
    <text evidence="3">Heterohexamer, formed by a dimer of trimers. The hexameric TusBCD complex contains 2 copies each of TusB, TusC and TusD. The TusBCD complex interacts with TusE.</text>
</comment>
<dbReference type="GO" id="GO:1990228">
    <property type="term" value="C:sulfurtransferase complex"/>
    <property type="evidence" value="ECO:0007669"/>
    <property type="project" value="TreeGrafter"/>
</dbReference>
<evidence type="ECO:0000313" key="7">
    <source>
        <dbReference type="Proteomes" id="UP000661012"/>
    </source>
</evidence>
<keyword evidence="5" id="KW-0808">Transferase</keyword>
<keyword evidence="7" id="KW-1185">Reference proteome</keyword>
<evidence type="ECO:0000256" key="1">
    <source>
        <dbReference type="ARBA" id="ARBA00022490"/>
    </source>
</evidence>
<keyword evidence="1 3" id="KW-0963">Cytoplasm</keyword>
<dbReference type="InterPro" id="IPR007215">
    <property type="entry name" value="Sulphur_relay_TusB/DsrH"/>
</dbReference>
<dbReference type="PANTHER" id="PTHR37526">
    <property type="entry name" value="PROTEIN TUSB"/>
    <property type="match status" value="1"/>
</dbReference>
<dbReference type="GO" id="GO:0016740">
    <property type="term" value="F:transferase activity"/>
    <property type="evidence" value="ECO:0007669"/>
    <property type="project" value="UniProtKB-KW"/>
</dbReference>
<dbReference type="PANTHER" id="PTHR37526:SF1">
    <property type="entry name" value="PROTEIN TUSB"/>
    <property type="match status" value="1"/>
</dbReference>
<dbReference type="EMBL" id="QGAC01000009">
    <property type="protein sequence ID" value="TKJ90497.1"/>
    <property type="molecule type" value="Genomic_DNA"/>
</dbReference>
<evidence type="ECO:0000313" key="5">
    <source>
        <dbReference type="EMBL" id="TKJ90497.1"/>
    </source>
</evidence>
<dbReference type="InterPro" id="IPR027396">
    <property type="entry name" value="DsrEFH-like"/>
</dbReference>
<dbReference type="SUPFAM" id="SSF75169">
    <property type="entry name" value="DsrEFH-like"/>
    <property type="match status" value="1"/>
</dbReference>
<dbReference type="NCBIfam" id="NF010035">
    <property type="entry name" value="PRK13510.1"/>
    <property type="match status" value="1"/>
</dbReference>
<dbReference type="OrthoDB" id="9795117at2"/>
<dbReference type="Proteomes" id="UP000306393">
    <property type="component" value="Unassembled WGS sequence"/>
</dbReference>
<name>A0A3S7S9G9_9GAMM</name>
<evidence type="ECO:0000256" key="2">
    <source>
        <dbReference type="ARBA" id="ARBA00022694"/>
    </source>
</evidence>
<reference evidence="5 6" key="1">
    <citation type="journal article" date="2019" name="Sci. Rep.">
        <title>Differences in resource use lead to coexistence of seed-transmitted microbial populations.</title>
        <authorList>
            <person name="Torres-Cortes G."/>
            <person name="Garcia B.J."/>
            <person name="Compant S."/>
            <person name="Rezki S."/>
            <person name="Jones P."/>
            <person name="Preveaux A."/>
            <person name="Briand M."/>
            <person name="Roulet A."/>
            <person name="Bouchez O."/>
            <person name="Jacobson D."/>
            <person name="Barret M."/>
        </authorList>
    </citation>
    <scope>NUCLEOTIDE SEQUENCE [LARGE SCALE GENOMIC DNA]</scope>
    <source>
        <strain evidence="5 6">CFBP13511</strain>
    </source>
</reference>
<accession>A0A3S7S9G9</accession>
<reference evidence="4 7" key="2">
    <citation type="journal article" date="2020" name="FEMS Microbiol. Ecol.">
        <title>Temporal dynamics of bacterial communities during seed development and maturation.</title>
        <authorList>
            <person name="Chesneau G."/>
            <person name="Torres-Cortes G."/>
            <person name="Briand M."/>
            <person name="Darrasse A."/>
            <person name="Preveaux A."/>
            <person name="Marais C."/>
            <person name="Jacques M.A."/>
            <person name="Shade A."/>
            <person name="Barret M."/>
        </authorList>
    </citation>
    <scope>NUCLEOTIDE SEQUENCE [LARGE SCALE GENOMIC DNA]</scope>
    <source>
        <strain evidence="4 7">CFBP13732</strain>
    </source>
</reference>
<dbReference type="NCBIfam" id="TIGR03011">
    <property type="entry name" value="sulf_tusB_dsrH"/>
    <property type="match status" value="1"/>
</dbReference>
<dbReference type="InterPro" id="IPR023526">
    <property type="entry name" value="Sulphur_relay_TusB"/>
</dbReference>
<evidence type="ECO:0000256" key="3">
    <source>
        <dbReference type="HAMAP-Rule" id="MF_01564"/>
    </source>
</evidence>
<sequence>MLHTLMTSPFRTDISALLRLLAEGDAVLLLQDGVIAALEGNRVLEALLNAPISVYALREDLDARGLAAQISSKVTVVGYTGFVELAVSHPQQMTW</sequence>
<dbReference type="KEGG" id="epe:CI789_20445"/>
<evidence type="ECO:0000313" key="4">
    <source>
        <dbReference type="EMBL" id="MBD8108919.1"/>
    </source>
</evidence>
<dbReference type="RefSeq" id="WP_118665373.1">
    <property type="nucleotide sequence ID" value="NZ_CP022725.1"/>
</dbReference>
<dbReference type="HAMAP" id="MF_01564">
    <property type="entry name" value="Thiourid_synth_B"/>
    <property type="match status" value="1"/>
</dbReference>
<dbReference type="GO" id="GO:0002143">
    <property type="term" value="P:tRNA wobble position uridine thiolation"/>
    <property type="evidence" value="ECO:0007669"/>
    <property type="project" value="InterPro"/>
</dbReference>
<evidence type="ECO:0000313" key="6">
    <source>
        <dbReference type="Proteomes" id="UP000306393"/>
    </source>
</evidence>
<comment type="function">
    <text evidence="3">Part of a sulfur-relay system required for 2-thiolation of 5-methylaminomethyl-2-thiouridine (mnm(5)s(2)U) at tRNA wobble positions.</text>
</comment>
<dbReference type="Proteomes" id="UP000661012">
    <property type="component" value="Unassembled WGS sequence"/>
</dbReference>
<keyword evidence="2 3" id="KW-0819">tRNA processing</keyword>
<comment type="subcellular location">
    <subcellularLocation>
        <location evidence="3">Cytoplasm</location>
    </subcellularLocation>
</comment>
<organism evidence="5 6">
    <name type="scientific">Erwinia persicina</name>
    <dbReference type="NCBI Taxonomy" id="55211"/>
    <lineage>
        <taxon>Bacteria</taxon>
        <taxon>Pseudomonadati</taxon>
        <taxon>Pseudomonadota</taxon>
        <taxon>Gammaproteobacteria</taxon>
        <taxon>Enterobacterales</taxon>
        <taxon>Erwiniaceae</taxon>
        <taxon>Erwinia</taxon>
    </lineage>
</organism>
<dbReference type="Gene3D" id="3.40.1260.10">
    <property type="entry name" value="DsrEFH-like"/>
    <property type="match status" value="1"/>
</dbReference>
<dbReference type="AlphaFoldDB" id="A0A3S7S9G9"/>
<proteinExistence type="inferred from homology"/>